<accession>A0A951QQG9</accession>
<reference evidence="1" key="1">
    <citation type="submission" date="2021-05" db="EMBL/GenBank/DDBJ databases">
        <authorList>
            <person name="Pietrasiak N."/>
            <person name="Ward R."/>
            <person name="Stajich J.E."/>
            <person name="Kurbessoian T."/>
        </authorList>
    </citation>
    <scope>NUCLEOTIDE SEQUENCE</scope>
    <source>
        <strain evidence="1">GSE-NOS-MK-12-04C</strain>
    </source>
</reference>
<organism evidence="1 2">
    <name type="scientific">Cyanomargarita calcarea GSE-NOS-MK-12-04C</name>
    <dbReference type="NCBI Taxonomy" id="2839659"/>
    <lineage>
        <taxon>Bacteria</taxon>
        <taxon>Bacillati</taxon>
        <taxon>Cyanobacteriota</taxon>
        <taxon>Cyanophyceae</taxon>
        <taxon>Nostocales</taxon>
        <taxon>Cyanomargaritaceae</taxon>
        <taxon>Cyanomargarita</taxon>
    </lineage>
</organism>
<name>A0A951QQG9_9CYAN</name>
<dbReference type="EMBL" id="JAHHGZ010000016">
    <property type="protein sequence ID" value="MBW4668860.1"/>
    <property type="molecule type" value="Genomic_DNA"/>
</dbReference>
<evidence type="ECO:0000313" key="2">
    <source>
        <dbReference type="Proteomes" id="UP000729701"/>
    </source>
</evidence>
<proteinExistence type="predicted"/>
<dbReference type="AlphaFoldDB" id="A0A951QQG9"/>
<comment type="caution">
    <text evidence="1">The sequence shown here is derived from an EMBL/GenBank/DDBJ whole genome shotgun (WGS) entry which is preliminary data.</text>
</comment>
<gene>
    <name evidence="1" type="ORF">KME60_15915</name>
</gene>
<reference evidence="1" key="2">
    <citation type="journal article" date="2022" name="Microbiol. Resour. Announc.">
        <title>Metagenome Sequencing to Explore Phylogenomics of Terrestrial Cyanobacteria.</title>
        <authorList>
            <person name="Ward R.D."/>
            <person name="Stajich J.E."/>
            <person name="Johansen J.R."/>
            <person name="Huntemann M."/>
            <person name="Clum A."/>
            <person name="Foster B."/>
            <person name="Foster B."/>
            <person name="Roux S."/>
            <person name="Palaniappan K."/>
            <person name="Varghese N."/>
            <person name="Mukherjee S."/>
            <person name="Reddy T.B.K."/>
            <person name="Daum C."/>
            <person name="Copeland A."/>
            <person name="Chen I.A."/>
            <person name="Ivanova N.N."/>
            <person name="Kyrpides N.C."/>
            <person name="Shapiro N."/>
            <person name="Eloe-Fadrosh E.A."/>
            <person name="Pietrasiak N."/>
        </authorList>
    </citation>
    <scope>NUCLEOTIDE SEQUENCE</scope>
    <source>
        <strain evidence="1">GSE-NOS-MK-12-04C</strain>
    </source>
</reference>
<dbReference type="Proteomes" id="UP000729701">
    <property type="component" value="Unassembled WGS sequence"/>
</dbReference>
<sequence length="119" mass="13660">MFDLVGCSRYLRGCSPICSPNRKGQLLWADAFYFRDLIREDINISLKTPKQILKLACIADILDFPDYALELLEFLTLNYGEQPEYNFANVIIKSLSQVPELLKRGLDSLPVVANIRHRL</sequence>
<protein>
    <submittedName>
        <fullName evidence="1">Uncharacterized protein</fullName>
    </submittedName>
</protein>
<evidence type="ECO:0000313" key="1">
    <source>
        <dbReference type="EMBL" id="MBW4668860.1"/>
    </source>
</evidence>